<feature type="transmembrane region" description="Helical" evidence="1">
    <location>
        <begin position="174"/>
        <end position="193"/>
    </location>
</feature>
<protein>
    <submittedName>
        <fullName evidence="2">Uncharacterized protein</fullName>
    </submittedName>
</protein>
<keyword evidence="1" id="KW-1133">Transmembrane helix</keyword>
<keyword evidence="3" id="KW-1185">Reference proteome</keyword>
<dbReference type="EMBL" id="FOVI01000020">
    <property type="protein sequence ID" value="SFO10411.1"/>
    <property type="molecule type" value="Genomic_DNA"/>
</dbReference>
<dbReference type="STRING" id="913024.SAMN05421741_12041"/>
<dbReference type="OrthoDB" id="1099118at2"/>
<accession>A0A1I5EH54</accession>
<keyword evidence="1" id="KW-0812">Transmembrane</keyword>
<keyword evidence="1" id="KW-0472">Membrane</keyword>
<gene>
    <name evidence="2" type="ORF">SAMN05421741_12041</name>
</gene>
<name>A0A1I5EH54_9FLAO</name>
<dbReference type="Proteomes" id="UP000199036">
    <property type="component" value="Unassembled WGS sequence"/>
</dbReference>
<proteinExistence type="predicted"/>
<reference evidence="3" key="1">
    <citation type="submission" date="2016-10" db="EMBL/GenBank/DDBJ databases">
        <authorList>
            <person name="Varghese N."/>
            <person name="Submissions S."/>
        </authorList>
    </citation>
    <scope>NUCLEOTIDE SEQUENCE [LARGE SCALE GENOMIC DNA]</scope>
    <source>
        <strain evidence="3">DS-12</strain>
    </source>
</reference>
<feature type="transmembrane region" description="Helical" evidence="1">
    <location>
        <begin position="199"/>
        <end position="217"/>
    </location>
</feature>
<dbReference type="RefSeq" id="WP_091525083.1">
    <property type="nucleotide sequence ID" value="NZ_FOVI01000020.1"/>
</dbReference>
<organism evidence="2 3">
    <name type="scientific">Paenimyroides ummariense</name>
    <dbReference type="NCBI Taxonomy" id="913024"/>
    <lineage>
        <taxon>Bacteria</taxon>
        <taxon>Pseudomonadati</taxon>
        <taxon>Bacteroidota</taxon>
        <taxon>Flavobacteriia</taxon>
        <taxon>Flavobacteriales</taxon>
        <taxon>Flavobacteriaceae</taxon>
        <taxon>Paenimyroides</taxon>
    </lineage>
</organism>
<dbReference type="AlphaFoldDB" id="A0A1I5EH54"/>
<sequence length="468" mass="54867">MSLFGKSFERELGKNTGKWVSNVIFGDGHATPYRRAESRRQQKLNQQRIQEDNFHQQRLTQIRLEDKLRQKEQLLVIDTAVLQNVDSLSSIKIPNNVEQVVDLLSELTIQIKTNKWQYNTEEGKIRNKYNEALLEKYNQTFIRLKSIDSNHSQLEYFEKNIKDFKKKRFFKKNIALLIIASLIFAVFCIFLIAEGFFTIIFGPIALIVIAIFGYKYYERNQQKDTAKTTNVRYIQEEIKVQETNNIEDTIIIEDNVVEESVFFDLNENERIEKRLSEIWNKYNGKINTQIINRKPIFSADGVNDSILFVGINPSYNPSDDNTFIKSNDENSLMYGSFYQLPNAPEYFKALEFFANKISKGYTHINLLYAREDNRDLLLNSDHNFIREQLELTYETILKIKPVAIFFFSDYCKDLIFGADRWVNPNSESNESYILNGTNFPVFFTNDITSMTVVEQSELIEQIKDLIIK</sequence>
<evidence type="ECO:0000256" key="1">
    <source>
        <dbReference type="SAM" id="Phobius"/>
    </source>
</evidence>
<evidence type="ECO:0000313" key="2">
    <source>
        <dbReference type="EMBL" id="SFO10411.1"/>
    </source>
</evidence>
<evidence type="ECO:0000313" key="3">
    <source>
        <dbReference type="Proteomes" id="UP000199036"/>
    </source>
</evidence>